<evidence type="ECO:0000256" key="6">
    <source>
        <dbReference type="ARBA" id="ARBA00022847"/>
    </source>
</evidence>
<sequence>MAATIATGAPVRAAKPWYKILYLQVLIAILLGVLIGALWPNLATNDWIKALGDGFIKLIKMVIAPIIFCTVVSGISHIDDARKVGRVGVKALVYFEVVSSFALIIGLVMGNLFHVGHGLAAKPDAAAVQHYAEQAAEQKSVDFVLNIIPDSVVGALARGDILQVLLFAILFGFALMALGERGHRLRDIIDDTSHAIFGVIAIVMKAAPLGAFGAMAYTVGKFGTAALLNLFGLIVLFYATAALFVVVVLGLIARVVGFNIFKFIVYIKEELLIVLGTSSSESALPQLMAKLERLGCSKPVVGLVVPTGYSFNLDGTNIYMTLATLFIAEALGVDLSFSQQITILVVAMLTSKGASGVTGAGFITLAATLSVVNPALVPGMAIVFSVDKFMSEVRALTNITGNGIATVFVSWWEGELDQERLHANLDRTIDPADVETAVTTG</sequence>
<keyword evidence="4 9" id="KW-1003">Cell membrane</keyword>
<comment type="subcellular location">
    <subcellularLocation>
        <location evidence="1">Cell inner membrane</location>
        <topology evidence="1">Multi-pass membrane protein</topology>
    </subcellularLocation>
    <subcellularLocation>
        <location evidence="9">Cell membrane</location>
        <topology evidence="9">Multi-pass membrane protein</topology>
    </subcellularLocation>
</comment>
<keyword evidence="8 9" id="KW-0472">Membrane</keyword>
<dbReference type="FunFam" id="1.10.3860.10:FF:000001">
    <property type="entry name" value="C4-dicarboxylate transport protein"/>
    <property type="match status" value="1"/>
</dbReference>
<comment type="function">
    <text evidence="9">Responsible for the transport of dicarboxylates such as succinate, fumarate, and malate across the membrane.</text>
</comment>
<evidence type="ECO:0000256" key="7">
    <source>
        <dbReference type="ARBA" id="ARBA00022989"/>
    </source>
</evidence>
<dbReference type="GO" id="GO:0015138">
    <property type="term" value="F:fumarate transmembrane transporter activity"/>
    <property type="evidence" value="ECO:0007669"/>
    <property type="project" value="TreeGrafter"/>
</dbReference>
<comment type="caution">
    <text evidence="9">Lacks conserved residue(s) required for the propagation of feature annotation.</text>
</comment>
<evidence type="ECO:0000256" key="5">
    <source>
        <dbReference type="ARBA" id="ARBA00022692"/>
    </source>
</evidence>
<evidence type="ECO:0000256" key="8">
    <source>
        <dbReference type="ARBA" id="ARBA00023136"/>
    </source>
</evidence>
<evidence type="ECO:0000313" key="11">
    <source>
        <dbReference type="Proteomes" id="UP000189935"/>
    </source>
</evidence>
<dbReference type="HAMAP" id="MF_01300">
    <property type="entry name" value="C4_dicarb_transport"/>
    <property type="match status" value="1"/>
</dbReference>
<name>A0A1M6I7F0_9BRAD</name>
<dbReference type="AlphaFoldDB" id="A0A1M6I7F0"/>
<dbReference type="InterPro" id="IPR023954">
    <property type="entry name" value="C4_dicarb_transport"/>
</dbReference>
<dbReference type="SUPFAM" id="SSF118215">
    <property type="entry name" value="Proton glutamate symport protein"/>
    <property type="match status" value="1"/>
</dbReference>
<dbReference type="Pfam" id="PF00375">
    <property type="entry name" value="SDF"/>
    <property type="match status" value="1"/>
</dbReference>
<dbReference type="InterPro" id="IPR036458">
    <property type="entry name" value="Na:dicarbo_symporter_sf"/>
</dbReference>
<protein>
    <recommendedName>
        <fullName evidence="9">C4-dicarboxylate transport protein</fullName>
    </recommendedName>
</protein>
<dbReference type="Gene3D" id="1.10.3860.10">
    <property type="entry name" value="Sodium:dicarboxylate symporter"/>
    <property type="match status" value="1"/>
</dbReference>
<accession>A0A1M6I7F0</accession>
<dbReference type="InterPro" id="IPR001991">
    <property type="entry name" value="Na-dicarboxylate_symporter"/>
</dbReference>
<feature type="transmembrane region" description="Helical" evidence="9">
    <location>
        <begin position="161"/>
        <end position="179"/>
    </location>
</feature>
<keyword evidence="5 9" id="KW-0812">Transmembrane</keyword>
<feature type="transmembrane region" description="Helical" evidence="9">
    <location>
        <begin position="230"/>
        <end position="253"/>
    </location>
</feature>
<feature type="transmembrane region" description="Helical" evidence="9">
    <location>
        <begin position="20"/>
        <end position="39"/>
    </location>
</feature>
<comment type="similarity">
    <text evidence="2 9">Belongs to the dicarboxylate/amino acid:cation symporter (DAACS) (TC 2.A.23) family.</text>
</comment>
<dbReference type="GO" id="GO:0070778">
    <property type="term" value="P:L-aspartate transmembrane transport"/>
    <property type="evidence" value="ECO:0007669"/>
    <property type="project" value="TreeGrafter"/>
</dbReference>
<dbReference type="PRINTS" id="PR00173">
    <property type="entry name" value="EDTRNSPORT"/>
</dbReference>
<dbReference type="GO" id="GO:0015366">
    <property type="term" value="F:malate:proton symporter activity"/>
    <property type="evidence" value="ECO:0007669"/>
    <property type="project" value="TreeGrafter"/>
</dbReference>
<dbReference type="GO" id="GO:0015141">
    <property type="term" value="F:succinate transmembrane transporter activity"/>
    <property type="evidence" value="ECO:0007669"/>
    <property type="project" value="TreeGrafter"/>
</dbReference>
<dbReference type="NCBIfam" id="NF002461">
    <property type="entry name" value="PRK01663.1"/>
    <property type="match status" value="1"/>
</dbReference>
<feature type="transmembrane region" description="Helical" evidence="9">
    <location>
        <begin position="195"/>
        <end position="218"/>
    </location>
</feature>
<evidence type="ECO:0000256" key="2">
    <source>
        <dbReference type="ARBA" id="ARBA00006148"/>
    </source>
</evidence>
<dbReference type="RefSeq" id="WP_079536242.1">
    <property type="nucleotide sequence ID" value="NZ_LT670844.1"/>
</dbReference>
<dbReference type="EMBL" id="LT670844">
    <property type="protein sequence ID" value="SHJ30325.1"/>
    <property type="molecule type" value="Genomic_DNA"/>
</dbReference>
<organism evidence="10 11">
    <name type="scientific">Bradyrhizobium lablabi</name>
    <dbReference type="NCBI Taxonomy" id="722472"/>
    <lineage>
        <taxon>Bacteria</taxon>
        <taxon>Pseudomonadati</taxon>
        <taxon>Pseudomonadota</taxon>
        <taxon>Alphaproteobacteria</taxon>
        <taxon>Hyphomicrobiales</taxon>
        <taxon>Nitrobacteraceae</taxon>
        <taxon>Bradyrhizobium</taxon>
    </lineage>
</organism>
<dbReference type="GO" id="GO:0005886">
    <property type="term" value="C:plasma membrane"/>
    <property type="evidence" value="ECO:0007669"/>
    <property type="project" value="UniProtKB-SubCell"/>
</dbReference>
<feature type="transmembrane region" description="Helical" evidence="9">
    <location>
        <begin position="91"/>
        <end position="113"/>
    </location>
</feature>
<reference evidence="10 11" key="1">
    <citation type="submission" date="2016-11" db="EMBL/GenBank/DDBJ databases">
        <authorList>
            <person name="Jaros S."/>
            <person name="Januszkiewicz K."/>
            <person name="Wedrychowicz H."/>
        </authorList>
    </citation>
    <scope>NUCLEOTIDE SEQUENCE [LARGE SCALE GENOMIC DNA]</scope>
    <source>
        <strain evidence="10 11">GAS499</strain>
    </source>
</reference>
<evidence type="ECO:0000313" key="10">
    <source>
        <dbReference type="EMBL" id="SHJ30325.1"/>
    </source>
</evidence>
<dbReference type="Proteomes" id="UP000189935">
    <property type="component" value="Chromosome I"/>
</dbReference>
<proteinExistence type="inferred from homology"/>
<dbReference type="PANTHER" id="PTHR42865">
    <property type="entry name" value="PROTON/GLUTAMATE-ASPARTATE SYMPORTER"/>
    <property type="match status" value="1"/>
</dbReference>
<dbReference type="OrthoDB" id="9766690at2"/>
<evidence type="ECO:0000256" key="4">
    <source>
        <dbReference type="ARBA" id="ARBA00022475"/>
    </source>
</evidence>
<keyword evidence="3 9" id="KW-0813">Transport</keyword>
<feature type="transmembrane region" description="Helical" evidence="9">
    <location>
        <begin position="59"/>
        <end position="79"/>
    </location>
</feature>
<keyword evidence="7 9" id="KW-1133">Transmembrane helix</keyword>
<gene>
    <name evidence="9" type="primary">dctA</name>
    <name evidence="10" type="ORF">SAMN05444159_0248</name>
</gene>
<evidence type="ECO:0000256" key="9">
    <source>
        <dbReference type="HAMAP-Rule" id="MF_01300"/>
    </source>
</evidence>
<keyword evidence="6 9" id="KW-0769">Symport</keyword>
<evidence type="ECO:0000256" key="3">
    <source>
        <dbReference type="ARBA" id="ARBA00022448"/>
    </source>
</evidence>
<evidence type="ECO:0000256" key="1">
    <source>
        <dbReference type="ARBA" id="ARBA00004429"/>
    </source>
</evidence>
<dbReference type="PANTHER" id="PTHR42865:SF1">
    <property type="entry name" value="AEROBIC C4-DICARBOXYLATE TRANSPORT PROTEIN"/>
    <property type="match status" value="1"/>
</dbReference>